<evidence type="ECO:0000256" key="8">
    <source>
        <dbReference type="ARBA" id="ARBA00022840"/>
    </source>
</evidence>
<dbReference type="Gene3D" id="3.80.10.10">
    <property type="entry name" value="Ribonuclease Inhibitor"/>
    <property type="match status" value="1"/>
</dbReference>
<keyword evidence="14" id="KW-0808">Transferase</keyword>
<keyword evidence="8" id="KW-0067">ATP-binding</keyword>
<dbReference type="FunFam" id="3.30.200.20:FF:000307">
    <property type="entry name" value="pollen receptor-like kinase 1"/>
    <property type="match status" value="1"/>
</dbReference>
<dbReference type="SUPFAM" id="SSF52058">
    <property type="entry name" value="L domain-like"/>
    <property type="match status" value="1"/>
</dbReference>
<dbReference type="PANTHER" id="PTHR48007">
    <property type="entry name" value="LEUCINE-RICH REPEAT RECEPTOR-LIKE PROTEIN KINASE PXC1"/>
    <property type="match status" value="1"/>
</dbReference>
<evidence type="ECO:0000259" key="13">
    <source>
        <dbReference type="PROSITE" id="PS50011"/>
    </source>
</evidence>
<dbReference type="KEGG" id="qsa:O6P43_008351"/>
<dbReference type="Pfam" id="PF00069">
    <property type="entry name" value="Pkinase"/>
    <property type="match status" value="1"/>
</dbReference>
<evidence type="ECO:0000256" key="4">
    <source>
        <dbReference type="ARBA" id="ARBA00022692"/>
    </source>
</evidence>
<dbReference type="PROSITE" id="PS50011">
    <property type="entry name" value="PROTEIN_KINASE_DOM"/>
    <property type="match status" value="1"/>
</dbReference>
<evidence type="ECO:0000256" key="6">
    <source>
        <dbReference type="ARBA" id="ARBA00022737"/>
    </source>
</evidence>
<evidence type="ECO:0000256" key="2">
    <source>
        <dbReference type="ARBA" id="ARBA00022553"/>
    </source>
</evidence>
<dbReference type="GO" id="GO:0005524">
    <property type="term" value="F:ATP binding"/>
    <property type="evidence" value="ECO:0007669"/>
    <property type="project" value="UniProtKB-KW"/>
</dbReference>
<evidence type="ECO:0000256" key="3">
    <source>
        <dbReference type="ARBA" id="ARBA00022614"/>
    </source>
</evidence>
<dbReference type="InterPro" id="IPR011009">
    <property type="entry name" value="Kinase-like_dom_sf"/>
</dbReference>
<sequence length="606" mass="68513">MVNLVLNIIPCLLILLSPISSIVLCIEIEEYYPEERNDLLQLMDYASSASDLHSNWTGPPCVNNRSRWGGIACSNWHVVHIVLEGIQLTGSLPPTFLTNITFLSKLSFRNNSVSGLLPNLTHLVHLEYVLFSYNRFSGSIPVDFIELPNLKVLELQENYLDGQIPPFNQSSLTSFNVSYNNLRGPIPNTSVLQRFTGSSYDHNSELCGKPLENLCPSPPPAPVFAPPPFAIAPNPAADNKHKKSLQLWITALIAAAAALVPFLVIVVFLCYYKKVHEKETPRREQTEKMSVPESTECPEKTSQLEFLNNEIPKFDLDDLLRASAEVLGKGNLGTTYKAVLENGQVVVAKRLKNMNELTKKEFIQQMQLLGKIRHGNLVEIISFYYSKEQKIVIYEFVPNSTLFEVLHENRGVGRIPLDWATRLAIIKDLAKGLAFLHQSLPSHKVPHANLKSSNVLIHQNDRTFHSKLTDFGFLPLLPTRKFSEKLVISKLPEFFQGKKLTHKADVYCFGVILLEVLTGRIPGEISEGIEETNGDLSNWVRMVMNDGWSIDILDLEIQAAKEGHDQKLKLTEIAIECTDMIPEKRPEMSEVWRRVEEIEQRNREND</sequence>
<dbReference type="GO" id="GO:0004672">
    <property type="term" value="F:protein kinase activity"/>
    <property type="evidence" value="ECO:0007669"/>
    <property type="project" value="InterPro"/>
</dbReference>
<keyword evidence="9 11" id="KW-1133">Transmembrane helix</keyword>
<dbReference type="FunFam" id="3.80.10.10:FF:000722">
    <property type="entry name" value="Leucine-rich repeat receptor-like protein kinase"/>
    <property type="match status" value="1"/>
</dbReference>
<name>A0AAD7M7P6_QUISA</name>
<dbReference type="GO" id="GO:0016020">
    <property type="term" value="C:membrane"/>
    <property type="evidence" value="ECO:0007669"/>
    <property type="project" value="UniProtKB-SubCell"/>
</dbReference>
<dbReference type="Gene3D" id="3.30.200.20">
    <property type="entry name" value="Phosphorylase Kinase, domain 1"/>
    <property type="match status" value="1"/>
</dbReference>
<evidence type="ECO:0000313" key="15">
    <source>
        <dbReference type="Proteomes" id="UP001163823"/>
    </source>
</evidence>
<keyword evidence="5 12" id="KW-0732">Signal</keyword>
<evidence type="ECO:0000313" key="14">
    <source>
        <dbReference type="EMBL" id="KAJ7970120.1"/>
    </source>
</evidence>
<organism evidence="14 15">
    <name type="scientific">Quillaja saponaria</name>
    <name type="common">Soap bark tree</name>
    <dbReference type="NCBI Taxonomy" id="32244"/>
    <lineage>
        <taxon>Eukaryota</taxon>
        <taxon>Viridiplantae</taxon>
        <taxon>Streptophyta</taxon>
        <taxon>Embryophyta</taxon>
        <taxon>Tracheophyta</taxon>
        <taxon>Spermatophyta</taxon>
        <taxon>Magnoliopsida</taxon>
        <taxon>eudicotyledons</taxon>
        <taxon>Gunneridae</taxon>
        <taxon>Pentapetalae</taxon>
        <taxon>rosids</taxon>
        <taxon>fabids</taxon>
        <taxon>Fabales</taxon>
        <taxon>Quillajaceae</taxon>
        <taxon>Quillaja</taxon>
    </lineage>
</organism>
<reference evidence="14" key="1">
    <citation type="journal article" date="2023" name="Science">
        <title>Elucidation of the pathway for biosynthesis of saponin adjuvants from the soapbark tree.</title>
        <authorList>
            <person name="Reed J."/>
            <person name="Orme A."/>
            <person name="El-Demerdash A."/>
            <person name="Owen C."/>
            <person name="Martin L.B.B."/>
            <person name="Misra R.C."/>
            <person name="Kikuchi S."/>
            <person name="Rejzek M."/>
            <person name="Martin A.C."/>
            <person name="Harkess A."/>
            <person name="Leebens-Mack J."/>
            <person name="Louveau T."/>
            <person name="Stephenson M.J."/>
            <person name="Osbourn A."/>
        </authorList>
    </citation>
    <scope>NUCLEOTIDE SEQUENCE</scope>
    <source>
        <strain evidence="14">S10</strain>
    </source>
</reference>
<evidence type="ECO:0000256" key="1">
    <source>
        <dbReference type="ARBA" id="ARBA00004167"/>
    </source>
</evidence>
<keyword evidence="3" id="KW-0433">Leucine-rich repeat</keyword>
<proteinExistence type="predicted"/>
<comment type="subcellular location">
    <subcellularLocation>
        <location evidence="1">Membrane</location>
        <topology evidence="1">Single-pass membrane protein</topology>
    </subcellularLocation>
</comment>
<feature type="domain" description="Protein kinase" evidence="13">
    <location>
        <begin position="321"/>
        <end position="598"/>
    </location>
</feature>
<evidence type="ECO:0000256" key="10">
    <source>
        <dbReference type="ARBA" id="ARBA00023136"/>
    </source>
</evidence>
<keyword evidence="14" id="KW-0418">Kinase</keyword>
<evidence type="ECO:0000256" key="5">
    <source>
        <dbReference type="ARBA" id="ARBA00022729"/>
    </source>
</evidence>
<keyword evidence="2" id="KW-0597">Phosphoprotein</keyword>
<keyword evidence="10 11" id="KW-0472">Membrane</keyword>
<gene>
    <name evidence="14" type="ORF">O6P43_008351</name>
</gene>
<dbReference type="AlphaFoldDB" id="A0AAD7M7P6"/>
<dbReference type="InterPro" id="IPR000719">
    <property type="entry name" value="Prot_kinase_dom"/>
</dbReference>
<dbReference type="Gene3D" id="1.10.510.10">
    <property type="entry name" value="Transferase(Phosphotransferase) domain 1"/>
    <property type="match status" value="1"/>
</dbReference>
<comment type="caution">
    <text evidence="14">The sequence shown here is derived from an EMBL/GenBank/DDBJ whole genome shotgun (WGS) entry which is preliminary data.</text>
</comment>
<feature type="signal peptide" evidence="12">
    <location>
        <begin position="1"/>
        <end position="25"/>
    </location>
</feature>
<evidence type="ECO:0000256" key="7">
    <source>
        <dbReference type="ARBA" id="ARBA00022741"/>
    </source>
</evidence>
<keyword evidence="14" id="KW-0675">Receptor</keyword>
<dbReference type="EMBL" id="JARAOO010000004">
    <property type="protein sequence ID" value="KAJ7970120.1"/>
    <property type="molecule type" value="Genomic_DNA"/>
</dbReference>
<evidence type="ECO:0000256" key="9">
    <source>
        <dbReference type="ARBA" id="ARBA00022989"/>
    </source>
</evidence>
<dbReference type="SUPFAM" id="SSF56112">
    <property type="entry name" value="Protein kinase-like (PK-like)"/>
    <property type="match status" value="1"/>
</dbReference>
<protein>
    <submittedName>
        <fullName evidence="14">LRR receptor-like kinase</fullName>
    </submittedName>
</protein>
<dbReference type="InterPro" id="IPR046959">
    <property type="entry name" value="PRK1-6/SRF4-like"/>
</dbReference>
<evidence type="ECO:0000256" key="11">
    <source>
        <dbReference type="SAM" id="Phobius"/>
    </source>
</evidence>
<keyword evidence="7" id="KW-0547">Nucleotide-binding</keyword>
<evidence type="ECO:0000256" key="12">
    <source>
        <dbReference type="SAM" id="SignalP"/>
    </source>
</evidence>
<dbReference type="Proteomes" id="UP001163823">
    <property type="component" value="Chromosome 4"/>
</dbReference>
<feature type="transmembrane region" description="Helical" evidence="11">
    <location>
        <begin position="247"/>
        <end position="272"/>
    </location>
</feature>
<accession>A0AAD7M7P6</accession>
<dbReference type="InterPro" id="IPR032675">
    <property type="entry name" value="LRR_dom_sf"/>
</dbReference>
<feature type="chain" id="PRO_5042117441" evidence="12">
    <location>
        <begin position="26"/>
        <end position="606"/>
    </location>
</feature>
<keyword evidence="4 11" id="KW-0812">Transmembrane</keyword>
<dbReference type="PANTHER" id="PTHR48007:SF40">
    <property type="entry name" value="SERINE-THREONINE_TYROSINE-PROTEIN KINASE CATALYTIC DOMAIN-CONTAINING PROTEIN"/>
    <property type="match status" value="1"/>
</dbReference>
<keyword evidence="6" id="KW-0677">Repeat</keyword>
<keyword evidence="15" id="KW-1185">Reference proteome</keyword>